<feature type="transmembrane region" description="Helical" evidence="6">
    <location>
        <begin position="77"/>
        <end position="97"/>
    </location>
</feature>
<keyword evidence="5 6" id="KW-0472">Membrane</keyword>
<dbReference type="HOGENOM" id="CLU_165665_0_0_1"/>
<evidence type="ECO:0000313" key="7">
    <source>
        <dbReference type="EMBL" id="EME83812.1"/>
    </source>
</evidence>
<accession>M3B368</accession>
<dbReference type="eggNOG" id="ENOG502SGAS">
    <property type="taxonomic scope" value="Eukaryota"/>
</dbReference>
<keyword evidence="4 6" id="KW-1133">Transmembrane helix</keyword>
<keyword evidence="3 6" id="KW-0812">Transmembrane</keyword>
<keyword evidence="8" id="KW-1185">Reference proteome</keyword>
<dbReference type="Gene3D" id="6.10.110.10">
    <property type="match status" value="1"/>
</dbReference>
<dbReference type="VEuPathDB" id="FungiDB:MYCFIDRAFT_135172"/>
<comment type="subcellular location">
    <subcellularLocation>
        <location evidence="1">Membrane</location>
        <topology evidence="1">Multi-pass membrane protein</topology>
    </subcellularLocation>
</comment>
<protein>
    <submittedName>
        <fullName evidence="7">Uncharacterized protein</fullName>
    </submittedName>
</protein>
<comment type="similarity">
    <text evidence="2">Belongs to the IFI6/IFI27 family.</text>
</comment>
<dbReference type="OrthoDB" id="440424at2759"/>
<reference evidence="7 8" key="1">
    <citation type="journal article" date="2012" name="PLoS Pathog.">
        <title>Diverse lifestyles and strategies of plant pathogenesis encoded in the genomes of eighteen Dothideomycetes fungi.</title>
        <authorList>
            <person name="Ohm R.A."/>
            <person name="Feau N."/>
            <person name="Henrissat B."/>
            <person name="Schoch C.L."/>
            <person name="Horwitz B.A."/>
            <person name="Barry K.W."/>
            <person name="Condon B.J."/>
            <person name="Copeland A.C."/>
            <person name="Dhillon B."/>
            <person name="Glaser F."/>
            <person name="Hesse C.N."/>
            <person name="Kosti I."/>
            <person name="LaButti K."/>
            <person name="Lindquist E.A."/>
            <person name="Lucas S."/>
            <person name="Salamov A.A."/>
            <person name="Bradshaw R.E."/>
            <person name="Ciuffetti L."/>
            <person name="Hamelin R.C."/>
            <person name="Kema G.H.J."/>
            <person name="Lawrence C."/>
            <person name="Scott J.A."/>
            <person name="Spatafora J.W."/>
            <person name="Turgeon B.G."/>
            <person name="de Wit P.J.G.M."/>
            <person name="Zhong S."/>
            <person name="Goodwin S.B."/>
            <person name="Grigoriev I.V."/>
        </authorList>
    </citation>
    <scope>NUCLEOTIDE SEQUENCE [LARGE SCALE GENOMIC DNA]</scope>
    <source>
        <strain evidence="7 8">CIRAD86</strain>
    </source>
</reference>
<dbReference type="Proteomes" id="UP000016932">
    <property type="component" value="Unassembled WGS sequence"/>
</dbReference>
<dbReference type="GO" id="GO:0016020">
    <property type="term" value="C:membrane"/>
    <property type="evidence" value="ECO:0007669"/>
    <property type="project" value="UniProtKB-SubCell"/>
</dbReference>
<name>M3B368_PSEFD</name>
<dbReference type="InterPro" id="IPR009311">
    <property type="entry name" value="IFI6/IFI27-like"/>
</dbReference>
<dbReference type="KEGG" id="pfj:MYCFIDRAFT_135172"/>
<gene>
    <name evidence="7" type="ORF">MYCFIDRAFT_135172</name>
</gene>
<evidence type="ECO:0000256" key="6">
    <source>
        <dbReference type="SAM" id="Phobius"/>
    </source>
</evidence>
<proteinExistence type="inferred from homology"/>
<evidence type="ECO:0000256" key="3">
    <source>
        <dbReference type="ARBA" id="ARBA00022692"/>
    </source>
</evidence>
<dbReference type="AlphaFoldDB" id="M3B368"/>
<dbReference type="RefSeq" id="XP_007924450.1">
    <property type="nucleotide sequence ID" value="XM_007926259.1"/>
</dbReference>
<dbReference type="GeneID" id="19330961"/>
<feature type="transmembrane region" description="Helical" evidence="6">
    <location>
        <begin position="12"/>
        <end position="37"/>
    </location>
</feature>
<dbReference type="EMBL" id="KB446557">
    <property type="protein sequence ID" value="EME83812.1"/>
    <property type="molecule type" value="Genomic_DNA"/>
</dbReference>
<evidence type="ECO:0000313" key="8">
    <source>
        <dbReference type="Proteomes" id="UP000016932"/>
    </source>
</evidence>
<evidence type="ECO:0000256" key="5">
    <source>
        <dbReference type="ARBA" id="ARBA00023136"/>
    </source>
</evidence>
<sequence length="99" mass="9814">MLIQTSPDIYIVILAWAITFTIVAALLLSLGFGPVGFIAGSAAAAFQSWAYGGFTPAGGIFATLTSLAMLGCLVPPVALIASVVATIVAGIVAGCGVGR</sequence>
<organism evidence="7 8">
    <name type="scientific">Pseudocercospora fijiensis (strain CIRAD86)</name>
    <name type="common">Black leaf streak disease fungus</name>
    <name type="synonym">Mycosphaerella fijiensis</name>
    <dbReference type="NCBI Taxonomy" id="383855"/>
    <lineage>
        <taxon>Eukaryota</taxon>
        <taxon>Fungi</taxon>
        <taxon>Dikarya</taxon>
        <taxon>Ascomycota</taxon>
        <taxon>Pezizomycotina</taxon>
        <taxon>Dothideomycetes</taxon>
        <taxon>Dothideomycetidae</taxon>
        <taxon>Mycosphaerellales</taxon>
        <taxon>Mycosphaerellaceae</taxon>
        <taxon>Pseudocercospora</taxon>
    </lineage>
</organism>
<evidence type="ECO:0000256" key="1">
    <source>
        <dbReference type="ARBA" id="ARBA00004141"/>
    </source>
</evidence>
<evidence type="ECO:0000256" key="4">
    <source>
        <dbReference type="ARBA" id="ARBA00022989"/>
    </source>
</evidence>
<dbReference type="Pfam" id="PF06140">
    <property type="entry name" value="Ifi-6-16"/>
    <property type="match status" value="1"/>
</dbReference>
<dbReference type="InterPro" id="IPR038213">
    <property type="entry name" value="IFI6/IFI27-like_sf"/>
</dbReference>
<feature type="transmembrane region" description="Helical" evidence="6">
    <location>
        <begin position="49"/>
        <end position="71"/>
    </location>
</feature>
<evidence type="ECO:0000256" key="2">
    <source>
        <dbReference type="ARBA" id="ARBA00007262"/>
    </source>
</evidence>